<evidence type="ECO:0000313" key="4">
    <source>
        <dbReference type="Proteomes" id="UP000789595"/>
    </source>
</evidence>
<dbReference type="PROSITE" id="PS50191">
    <property type="entry name" value="CRAL_TRIO"/>
    <property type="match status" value="1"/>
</dbReference>
<accession>A0A8J2WYJ6</accession>
<dbReference type="CDD" id="cd00170">
    <property type="entry name" value="SEC14"/>
    <property type="match status" value="1"/>
</dbReference>
<feature type="domain" description="CRAL-TRIO" evidence="2">
    <location>
        <begin position="1012"/>
        <end position="1185"/>
    </location>
</feature>
<dbReference type="PANTHER" id="PTHR48287">
    <property type="entry name" value="ARM REPEAT SUPERFAMILY PROTEIN"/>
    <property type="match status" value="1"/>
</dbReference>
<feature type="compositionally biased region" description="Basic residues" evidence="1">
    <location>
        <begin position="887"/>
        <end position="903"/>
    </location>
</feature>
<feature type="compositionally biased region" description="Pro residues" evidence="1">
    <location>
        <begin position="1211"/>
        <end position="1220"/>
    </location>
</feature>
<sequence length="1220" mass="125659">MQLDALREDVDAPRDAPVQRRGDVLAELRRGAATRPVLEALEEAVAERRGSAAAKPTATEVFAAALAGLAGGGASAPLLGVAEATAAVAAPDLVEARCAQVTDALLRAARHDDAAAARAAARCVGVVLARQRAAAWRRPEARAALERLMDCCVRDARPKVRRAACEAVRGVARSSERAAKHVAQRCRAALDATAQGRRDGAPVPPAAFHLLGLVEALAPAPGLAAAAAAAALAGRKPDKFFDARGLRAAAALGADDGALGRVLAAAPPARTWQAPDGDVVAAWAACAPALRDAGAAVRALAAAAPRCDAAAAAALERVVRATPRDAAAAAALCDALGAALAEAPSDAVFKAVEAACAADLAARGPLAALARRVDRAAERSPRRRAACVAAVAALGVAAYAAAVEPADARDFCATLAEAVRAGAAVSLGELAALLDSADAFWALAPAVAAAARGDDAAWPAFASRCAGEVAKGANRCACEALACVPSAAAAAAALAPLCAAAAAASDDAAFAAAARRALGAAAGRAPPAAVAKLFRRVATRLLRAAAADGDRDAAGRLLQVGAALAPALAADDAATLWRCAAPLLDDPVLQKRAYGCAAELCARHGDAAWAAVLVERDAPVACRAKRTAAVTALVARRAVPNDLVARLASEAALGTRDANAHARKAAFALLDALAARVDPRELLQMLSAALVAQTAHMRAAGLCALSRVVYVCPGARGDLPALLEAGVLLLGDPATEVQTAALQFLRVATAALCGDEAGRGALEPRLPAALAALSGLGPRGRHRAAVKALVRKWCRVFGHDAIQAVAPATDAPLLKALRRAEARGKRKRTASDAGDAGDDAASSSGPDDDFDVGVAADGRVAVVRVDAAAAAARAAREQAAAAAAAPPRRRRKATSKAARRGRRAGGDRNRADGVQPYAYDSLGDVARRGKREGHALAADEQIYLADTITPRLRRRQATLAAIDVTSCVRIFRGMITNNKGPLDQRLREAIEAYDRAEVFFETDVLAEPDLHGEDVLRRAMNTIVGGEDLYGHLVWCECLGDISAVVDAGVQPADAVKMRCRVMEAVRRLQYRHKTAHIRYKQVYILDLSEISLGSLITSSKVREMTKAIVGGANDFFPETLWKLFIVNAPFVFRSAYSVVSPVIHPTTKEKIKILGSSFLDELERNGVPLVAVPRRLGGGAPDRPLSTLLEGLGPTNPPSLTEPVPLEATLPPPQAMNPV</sequence>
<dbReference type="InterPro" id="IPR052087">
    <property type="entry name" value="RRP12"/>
</dbReference>
<dbReference type="SUPFAM" id="SSF48371">
    <property type="entry name" value="ARM repeat"/>
    <property type="match status" value="1"/>
</dbReference>
<dbReference type="Gene3D" id="1.25.10.10">
    <property type="entry name" value="Leucine-rich Repeat Variant"/>
    <property type="match status" value="1"/>
</dbReference>
<organism evidence="3 4">
    <name type="scientific">Pelagomonas calceolata</name>
    <dbReference type="NCBI Taxonomy" id="35677"/>
    <lineage>
        <taxon>Eukaryota</taxon>
        <taxon>Sar</taxon>
        <taxon>Stramenopiles</taxon>
        <taxon>Ochrophyta</taxon>
        <taxon>Pelagophyceae</taxon>
        <taxon>Pelagomonadales</taxon>
        <taxon>Pelagomonadaceae</taxon>
        <taxon>Pelagomonas</taxon>
    </lineage>
</organism>
<reference evidence="3" key="1">
    <citation type="submission" date="2021-11" db="EMBL/GenBank/DDBJ databases">
        <authorList>
            <consortium name="Genoscope - CEA"/>
            <person name="William W."/>
        </authorList>
    </citation>
    <scope>NUCLEOTIDE SEQUENCE</scope>
</reference>
<dbReference type="Proteomes" id="UP000789595">
    <property type="component" value="Unassembled WGS sequence"/>
</dbReference>
<dbReference type="Pfam" id="PF00650">
    <property type="entry name" value="CRAL_TRIO"/>
    <property type="match status" value="1"/>
</dbReference>
<protein>
    <recommendedName>
        <fullName evidence="2">CRAL-TRIO domain-containing protein</fullName>
    </recommendedName>
</protein>
<dbReference type="SMART" id="SM00516">
    <property type="entry name" value="SEC14"/>
    <property type="match status" value="1"/>
</dbReference>
<dbReference type="OrthoDB" id="59899at2759"/>
<name>A0A8J2WYJ6_9STRA</name>
<keyword evidence="4" id="KW-1185">Reference proteome</keyword>
<dbReference type="Gene3D" id="3.40.525.10">
    <property type="entry name" value="CRAL-TRIO lipid binding domain"/>
    <property type="match status" value="1"/>
</dbReference>
<dbReference type="AlphaFoldDB" id="A0A8J2WYJ6"/>
<dbReference type="InterPro" id="IPR001251">
    <property type="entry name" value="CRAL-TRIO_dom"/>
</dbReference>
<dbReference type="PANTHER" id="PTHR48287:SF1">
    <property type="entry name" value="ARM REPEAT SUPERFAMILY PROTEIN"/>
    <property type="match status" value="1"/>
</dbReference>
<comment type="caution">
    <text evidence="3">The sequence shown here is derived from an EMBL/GenBank/DDBJ whole genome shotgun (WGS) entry which is preliminary data.</text>
</comment>
<feature type="compositionally biased region" description="Low complexity" evidence="1">
    <location>
        <begin position="831"/>
        <end position="845"/>
    </location>
</feature>
<evidence type="ECO:0000313" key="3">
    <source>
        <dbReference type="EMBL" id="CAH0373612.1"/>
    </source>
</evidence>
<dbReference type="SUPFAM" id="SSF52087">
    <property type="entry name" value="CRAL/TRIO domain"/>
    <property type="match status" value="1"/>
</dbReference>
<gene>
    <name evidence="3" type="ORF">PECAL_4P08220</name>
</gene>
<dbReference type="EMBL" id="CAKKNE010000004">
    <property type="protein sequence ID" value="CAH0373612.1"/>
    <property type="molecule type" value="Genomic_DNA"/>
</dbReference>
<proteinExistence type="predicted"/>
<dbReference type="InterPro" id="IPR036865">
    <property type="entry name" value="CRAL-TRIO_dom_sf"/>
</dbReference>
<dbReference type="InterPro" id="IPR016024">
    <property type="entry name" value="ARM-type_fold"/>
</dbReference>
<feature type="region of interest" description="Disordered" evidence="1">
    <location>
        <begin position="1184"/>
        <end position="1220"/>
    </location>
</feature>
<feature type="region of interest" description="Disordered" evidence="1">
    <location>
        <begin position="823"/>
        <end position="850"/>
    </location>
</feature>
<evidence type="ECO:0000256" key="1">
    <source>
        <dbReference type="SAM" id="MobiDB-lite"/>
    </source>
</evidence>
<feature type="region of interest" description="Disordered" evidence="1">
    <location>
        <begin position="879"/>
        <end position="915"/>
    </location>
</feature>
<evidence type="ECO:0000259" key="2">
    <source>
        <dbReference type="PROSITE" id="PS50191"/>
    </source>
</evidence>
<dbReference type="InterPro" id="IPR011989">
    <property type="entry name" value="ARM-like"/>
</dbReference>